<gene>
    <name evidence="1" type="ORF">O181_036049</name>
</gene>
<evidence type="ECO:0000313" key="1">
    <source>
        <dbReference type="EMBL" id="MBW0496334.1"/>
    </source>
</evidence>
<protein>
    <submittedName>
        <fullName evidence="1">Uncharacterized protein</fullName>
    </submittedName>
</protein>
<dbReference type="EMBL" id="AVOT02013563">
    <property type="protein sequence ID" value="MBW0496334.1"/>
    <property type="molecule type" value="Genomic_DNA"/>
</dbReference>
<accession>A0A9Q3D3X1</accession>
<evidence type="ECO:0000313" key="2">
    <source>
        <dbReference type="Proteomes" id="UP000765509"/>
    </source>
</evidence>
<reference evidence="1" key="1">
    <citation type="submission" date="2021-03" db="EMBL/GenBank/DDBJ databases">
        <title>Draft genome sequence of rust myrtle Austropuccinia psidii MF-1, a brazilian biotype.</title>
        <authorList>
            <person name="Quecine M.C."/>
            <person name="Pachon D.M.R."/>
            <person name="Bonatelli M.L."/>
            <person name="Correr F.H."/>
            <person name="Franceschini L.M."/>
            <person name="Leite T.F."/>
            <person name="Margarido G.R.A."/>
            <person name="Almeida C.A."/>
            <person name="Ferrarezi J.A."/>
            <person name="Labate C.A."/>
        </authorList>
    </citation>
    <scope>NUCLEOTIDE SEQUENCE</scope>
    <source>
        <strain evidence="1">MF-1</strain>
    </source>
</reference>
<proteinExistence type="predicted"/>
<sequence>MEDTRTLTSSHRLATTFETLLESPKADIIAIPVLISENLPGSSSRDIPLSVQKVIYYSKEEEVENCVQLVDTENELLPPSEEALGPERTQEILKGWTPISFKREIPKD</sequence>
<organism evidence="1 2">
    <name type="scientific">Austropuccinia psidii MF-1</name>
    <dbReference type="NCBI Taxonomy" id="1389203"/>
    <lineage>
        <taxon>Eukaryota</taxon>
        <taxon>Fungi</taxon>
        <taxon>Dikarya</taxon>
        <taxon>Basidiomycota</taxon>
        <taxon>Pucciniomycotina</taxon>
        <taxon>Pucciniomycetes</taxon>
        <taxon>Pucciniales</taxon>
        <taxon>Sphaerophragmiaceae</taxon>
        <taxon>Austropuccinia</taxon>
    </lineage>
</organism>
<dbReference type="Proteomes" id="UP000765509">
    <property type="component" value="Unassembled WGS sequence"/>
</dbReference>
<comment type="caution">
    <text evidence="1">The sequence shown here is derived from an EMBL/GenBank/DDBJ whole genome shotgun (WGS) entry which is preliminary data.</text>
</comment>
<name>A0A9Q3D3X1_9BASI</name>
<dbReference type="AlphaFoldDB" id="A0A9Q3D3X1"/>
<keyword evidence="2" id="KW-1185">Reference proteome</keyword>